<dbReference type="EMBL" id="WHLY01000002">
    <property type="protein sequence ID" value="MPR35667.1"/>
    <property type="molecule type" value="Genomic_DNA"/>
</dbReference>
<keyword evidence="1" id="KW-0732">Signal</keyword>
<organism evidence="3 4">
    <name type="scientific">Salmonirosea aquatica</name>
    <dbReference type="NCBI Taxonomy" id="2654236"/>
    <lineage>
        <taxon>Bacteria</taxon>
        <taxon>Pseudomonadati</taxon>
        <taxon>Bacteroidota</taxon>
        <taxon>Cytophagia</taxon>
        <taxon>Cytophagales</taxon>
        <taxon>Spirosomataceae</taxon>
        <taxon>Salmonirosea</taxon>
    </lineage>
</organism>
<feature type="chain" id="PRO_5029013641" description="Ig-like domain-containing protein" evidence="1">
    <location>
        <begin position="19"/>
        <end position="618"/>
    </location>
</feature>
<dbReference type="InterPro" id="IPR044023">
    <property type="entry name" value="Ig_7"/>
</dbReference>
<feature type="domain" description="Ig-like" evidence="2">
    <location>
        <begin position="474"/>
        <end position="548"/>
    </location>
</feature>
<proteinExistence type="predicted"/>
<feature type="signal peptide" evidence="1">
    <location>
        <begin position="1"/>
        <end position="18"/>
    </location>
</feature>
<evidence type="ECO:0000313" key="4">
    <source>
        <dbReference type="Proteomes" id="UP000479293"/>
    </source>
</evidence>
<evidence type="ECO:0000259" key="2">
    <source>
        <dbReference type="Pfam" id="PF19081"/>
    </source>
</evidence>
<gene>
    <name evidence="3" type="ORF">GBK04_20505</name>
</gene>
<accession>A0A7C9FEE6</accession>
<dbReference type="AlphaFoldDB" id="A0A7C9FEE6"/>
<evidence type="ECO:0000256" key="1">
    <source>
        <dbReference type="SAM" id="SignalP"/>
    </source>
</evidence>
<evidence type="ECO:0000313" key="3">
    <source>
        <dbReference type="EMBL" id="MPR35667.1"/>
    </source>
</evidence>
<sequence length="618" mass="66181">MKRILTLVLLLASFGAFAQFVNGGFTPVSTAVNEQQESAITSDGTGGYVMAWRDRRKGTGSADSSDIYVQRFDGNGNMLWATNGIPACTAPNVQQLPKVVLCKTSTNQPRIMVVWQDYRAKVGTTTYTKIFCQAFDLNGNPQYATNGVEVADCNGTNNIYPDAVPALNGSRVVFAYNRRYDPDAYGNYFVQAINPDNGTTLFTGNGTRLASGIDMFSRAILLSELEGTQHIQVAWAMLGASNTPGIFAQRINPSNGSKVWAANLAIQASGYGATSFELKGDIVAWSQEKVNSQTGTDIFAQKLNADGTAAWTTQGAAVYVGPGTQSAPKISRNAFGETFITWNNLYSQGNSQYELFVQKLDPFGNRLFGTDGQLLSSNTGNRLPNVLEQPDGGTISISMTGSNQNRLLVHRLSRDGRRLWGFNGREIGSAIGGYIWNGVLPLSLSGGGAVIGFNTSFGGDNVYAGKFNFCETPPAAPAVATQYVELGATATLTATGCNGTVNWYDTNHQQGVIVGTGPTFSFTANATATYYAECVLDQCASLTTGAGQARVIIRSVQSGAWDQPATWNCNCIPEALDQVVVMPGHSVTLPTSYTAHARELRQEGTLQNSANSELRLSY</sequence>
<name>A0A7C9FEE6_9BACT</name>
<comment type="caution">
    <text evidence="3">The sequence shown here is derived from an EMBL/GenBank/DDBJ whole genome shotgun (WGS) entry which is preliminary data.</text>
</comment>
<protein>
    <recommendedName>
        <fullName evidence="2">Ig-like domain-containing protein</fullName>
    </recommendedName>
</protein>
<dbReference type="Proteomes" id="UP000479293">
    <property type="component" value="Unassembled WGS sequence"/>
</dbReference>
<dbReference type="RefSeq" id="WP_152762925.1">
    <property type="nucleotide sequence ID" value="NZ_WHLY01000002.1"/>
</dbReference>
<dbReference type="Pfam" id="PF19081">
    <property type="entry name" value="Ig_7"/>
    <property type="match status" value="1"/>
</dbReference>
<reference evidence="3 4" key="1">
    <citation type="submission" date="2019-10" db="EMBL/GenBank/DDBJ databases">
        <title>Draft Genome Sequence of Cytophagaceae sp. SJW1-29.</title>
        <authorList>
            <person name="Choi A."/>
        </authorList>
    </citation>
    <scope>NUCLEOTIDE SEQUENCE [LARGE SCALE GENOMIC DNA]</scope>
    <source>
        <strain evidence="3 4">SJW1-29</strain>
    </source>
</reference>
<keyword evidence="4" id="KW-1185">Reference proteome</keyword>